<evidence type="ECO:0000256" key="4">
    <source>
        <dbReference type="ARBA" id="ARBA00023040"/>
    </source>
</evidence>
<feature type="transmembrane region" description="Helical" evidence="9">
    <location>
        <begin position="138"/>
        <end position="163"/>
    </location>
</feature>
<evidence type="ECO:0000259" key="10">
    <source>
        <dbReference type="PROSITE" id="PS50262"/>
    </source>
</evidence>
<evidence type="ECO:0000313" key="12">
    <source>
        <dbReference type="Proteomes" id="UP001163046"/>
    </source>
</evidence>
<dbReference type="PANTHER" id="PTHR45695">
    <property type="entry name" value="LEUCOKININ RECEPTOR-RELATED"/>
    <property type="match status" value="1"/>
</dbReference>
<evidence type="ECO:0000256" key="3">
    <source>
        <dbReference type="ARBA" id="ARBA00022989"/>
    </source>
</evidence>
<feature type="domain" description="G-protein coupled receptors family 1 profile" evidence="10">
    <location>
        <begin position="1"/>
        <end position="194"/>
    </location>
</feature>
<keyword evidence="3 9" id="KW-1133">Transmembrane helix</keyword>
<protein>
    <recommendedName>
        <fullName evidence="10">G-protein coupled receptors family 1 profile domain-containing protein</fullName>
    </recommendedName>
</protein>
<dbReference type="OrthoDB" id="10053194at2759"/>
<dbReference type="PROSITE" id="PS00237">
    <property type="entry name" value="G_PROTEIN_RECEP_F1_1"/>
    <property type="match status" value="1"/>
</dbReference>
<keyword evidence="4 8" id="KW-0297">G-protein coupled receptor</keyword>
<proteinExistence type="inferred from homology"/>
<evidence type="ECO:0000256" key="7">
    <source>
        <dbReference type="ARBA" id="ARBA00023224"/>
    </source>
</evidence>
<dbReference type="SUPFAM" id="SSF81321">
    <property type="entry name" value="Family A G protein-coupled receptor-like"/>
    <property type="match status" value="1"/>
</dbReference>
<dbReference type="GO" id="GO:0005886">
    <property type="term" value="C:plasma membrane"/>
    <property type="evidence" value="ECO:0007669"/>
    <property type="project" value="TreeGrafter"/>
</dbReference>
<feature type="transmembrane region" description="Helical" evidence="9">
    <location>
        <begin position="6"/>
        <end position="25"/>
    </location>
</feature>
<dbReference type="GO" id="GO:0004930">
    <property type="term" value="F:G protein-coupled receptor activity"/>
    <property type="evidence" value="ECO:0007669"/>
    <property type="project" value="UniProtKB-KW"/>
</dbReference>
<evidence type="ECO:0000313" key="11">
    <source>
        <dbReference type="EMBL" id="KAJ7379259.1"/>
    </source>
</evidence>
<evidence type="ECO:0000256" key="9">
    <source>
        <dbReference type="SAM" id="Phobius"/>
    </source>
</evidence>
<comment type="subcellular location">
    <subcellularLocation>
        <location evidence="1">Membrane</location>
        <topology evidence="1">Multi-pass membrane protein</topology>
    </subcellularLocation>
</comment>
<dbReference type="InterPro" id="IPR000276">
    <property type="entry name" value="GPCR_Rhodpsn"/>
</dbReference>
<evidence type="ECO:0000256" key="6">
    <source>
        <dbReference type="ARBA" id="ARBA00023170"/>
    </source>
</evidence>
<accession>A0A9X0CZJ8</accession>
<dbReference type="Pfam" id="PF00001">
    <property type="entry name" value="7tm_1"/>
    <property type="match status" value="1"/>
</dbReference>
<feature type="transmembrane region" description="Helical" evidence="9">
    <location>
        <begin position="175"/>
        <end position="197"/>
    </location>
</feature>
<comment type="similarity">
    <text evidence="8">Belongs to the G-protein coupled receptor 1 family.</text>
</comment>
<dbReference type="EMBL" id="MU826359">
    <property type="protein sequence ID" value="KAJ7379259.1"/>
    <property type="molecule type" value="Genomic_DNA"/>
</dbReference>
<feature type="transmembrane region" description="Helical" evidence="9">
    <location>
        <begin position="84"/>
        <end position="107"/>
    </location>
</feature>
<reference evidence="11" key="1">
    <citation type="submission" date="2023-01" db="EMBL/GenBank/DDBJ databases">
        <title>Genome assembly of the deep-sea coral Lophelia pertusa.</title>
        <authorList>
            <person name="Herrera S."/>
            <person name="Cordes E."/>
        </authorList>
    </citation>
    <scope>NUCLEOTIDE SEQUENCE</scope>
    <source>
        <strain evidence="11">USNM1676648</strain>
        <tissue evidence="11">Polyp</tissue>
    </source>
</reference>
<comment type="caution">
    <text evidence="11">The sequence shown here is derived from an EMBL/GenBank/DDBJ whole genome shotgun (WGS) entry which is preliminary data.</text>
</comment>
<dbReference type="Proteomes" id="UP001163046">
    <property type="component" value="Unassembled WGS sequence"/>
</dbReference>
<evidence type="ECO:0000256" key="8">
    <source>
        <dbReference type="RuleBase" id="RU000688"/>
    </source>
</evidence>
<dbReference type="PANTHER" id="PTHR45695:SF9">
    <property type="entry name" value="LEUCOKININ RECEPTOR"/>
    <property type="match status" value="1"/>
</dbReference>
<sequence>MLVPVSVLTLAAIAFDRFFAILMPLKRIINKRVFNWILAIIWVTSVAVATPMLYSLRVVETNGSLSCNENWAPAFDNETAPKNYALVLFSVVFCLPICVITVLYTVICRHLWYMKPPGETEREASRNLIKRRNSRRKVVKMLITVVVLFIISWLPLQVATFMFFFQQHPDIPEPLYFACEILMRASCALNPAVYAIFSENYRQGFKRVLARCCCSKLSAFIPQRVVSSSSSRQQTVPTVLKSEYALSKRSGFGNKSYQEAGGIDENQI</sequence>
<dbReference type="AlphaFoldDB" id="A0A9X0CZJ8"/>
<dbReference type="PRINTS" id="PR00237">
    <property type="entry name" value="GPCRRHODOPSN"/>
</dbReference>
<evidence type="ECO:0000256" key="2">
    <source>
        <dbReference type="ARBA" id="ARBA00022692"/>
    </source>
</evidence>
<evidence type="ECO:0000256" key="5">
    <source>
        <dbReference type="ARBA" id="ARBA00023136"/>
    </source>
</evidence>
<gene>
    <name evidence="11" type="ORF">OS493_017772</name>
</gene>
<dbReference type="Gene3D" id="1.20.1070.10">
    <property type="entry name" value="Rhodopsin 7-helix transmembrane proteins"/>
    <property type="match status" value="1"/>
</dbReference>
<dbReference type="InterPro" id="IPR017452">
    <property type="entry name" value="GPCR_Rhodpsn_7TM"/>
</dbReference>
<keyword evidence="5 9" id="KW-0472">Membrane</keyword>
<evidence type="ECO:0000256" key="1">
    <source>
        <dbReference type="ARBA" id="ARBA00004141"/>
    </source>
</evidence>
<organism evidence="11 12">
    <name type="scientific">Desmophyllum pertusum</name>
    <dbReference type="NCBI Taxonomy" id="174260"/>
    <lineage>
        <taxon>Eukaryota</taxon>
        <taxon>Metazoa</taxon>
        <taxon>Cnidaria</taxon>
        <taxon>Anthozoa</taxon>
        <taxon>Hexacorallia</taxon>
        <taxon>Scleractinia</taxon>
        <taxon>Caryophylliina</taxon>
        <taxon>Caryophylliidae</taxon>
        <taxon>Desmophyllum</taxon>
    </lineage>
</organism>
<keyword evidence="7 8" id="KW-0807">Transducer</keyword>
<keyword evidence="6 8" id="KW-0675">Receptor</keyword>
<name>A0A9X0CZJ8_9CNID</name>
<feature type="transmembrane region" description="Helical" evidence="9">
    <location>
        <begin position="37"/>
        <end position="56"/>
    </location>
</feature>
<dbReference type="PROSITE" id="PS50262">
    <property type="entry name" value="G_PROTEIN_RECEP_F1_2"/>
    <property type="match status" value="1"/>
</dbReference>
<keyword evidence="2 8" id="KW-0812">Transmembrane</keyword>
<keyword evidence="12" id="KW-1185">Reference proteome</keyword>